<evidence type="ECO:0000256" key="1">
    <source>
        <dbReference type="SAM" id="Coils"/>
    </source>
</evidence>
<dbReference type="EMBL" id="LAZR01016532">
    <property type="protein sequence ID" value="KKM04098.1"/>
    <property type="molecule type" value="Genomic_DNA"/>
</dbReference>
<gene>
    <name evidence="2" type="ORF">LCGC14_1767670</name>
</gene>
<accession>A0A0F9JYX0</accession>
<feature type="coiled-coil region" evidence="1">
    <location>
        <begin position="101"/>
        <end position="170"/>
    </location>
</feature>
<sequence length="230" mass="27055">MSVIENQEDLEEKIKVRAYYLSEENLSFNDLCWRLAEKLIQVQRKGRIDIDEIKKKAEEIYKQYTKYDELCWRIAELAIVGKVDEKKDLFSQKETKPQEVKEVFEAKNKFLEDQASQFKEQEEKLSESKLPEIRVETKPQEVKEDFEAKNKFLEEQASQFKEQEEKLSESKTPEIKLEGLLSKERLSCPKCGAVGHIIKSVDDKSKVLSYIGSRPIYQKKKICRNCGQEF</sequence>
<keyword evidence="1" id="KW-0175">Coiled coil</keyword>
<organism evidence="2">
    <name type="scientific">marine sediment metagenome</name>
    <dbReference type="NCBI Taxonomy" id="412755"/>
    <lineage>
        <taxon>unclassified sequences</taxon>
        <taxon>metagenomes</taxon>
        <taxon>ecological metagenomes</taxon>
    </lineage>
</organism>
<comment type="caution">
    <text evidence="2">The sequence shown here is derived from an EMBL/GenBank/DDBJ whole genome shotgun (WGS) entry which is preliminary data.</text>
</comment>
<dbReference type="AlphaFoldDB" id="A0A0F9JYX0"/>
<name>A0A0F9JYX0_9ZZZZ</name>
<protein>
    <submittedName>
        <fullName evidence="2">Uncharacterized protein</fullName>
    </submittedName>
</protein>
<evidence type="ECO:0000313" key="2">
    <source>
        <dbReference type="EMBL" id="KKM04098.1"/>
    </source>
</evidence>
<reference evidence="2" key="1">
    <citation type="journal article" date="2015" name="Nature">
        <title>Complex archaea that bridge the gap between prokaryotes and eukaryotes.</title>
        <authorList>
            <person name="Spang A."/>
            <person name="Saw J.H."/>
            <person name="Jorgensen S.L."/>
            <person name="Zaremba-Niedzwiedzka K."/>
            <person name="Martijn J."/>
            <person name="Lind A.E."/>
            <person name="van Eijk R."/>
            <person name="Schleper C."/>
            <person name="Guy L."/>
            <person name="Ettema T.J."/>
        </authorList>
    </citation>
    <scope>NUCLEOTIDE SEQUENCE</scope>
</reference>
<proteinExistence type="predicted"/>